<dbReference type="InterPro" id="IPR003593">
    <property type="entry name" value="AAA+_ATPase"/>
</dbReference>
<keyword evidence="3" id="KW-0067">ATP-binding</keyword>
<comment type="caution">
    <text evidence="3">The sequence shown here is derived from an EMBL/GenBank/DDBJ whole genome shotgun (WGS) entry which is preliminary data.</text>
</comment>
<dbReference type="CDD" id="cd00009">
    <property type="entry name" value="AAA"/>
    <property type="match status" value="1"/>
</dbReference>
<evidence type="ECO:0000256" key="1">
    <source>
        <dbReference type="SAM" id="MobiDB-lite"/>
    </source>
</evidence>
<proteinExistence type="predicted"/>
<name>A0A3S2Y7Y5_9SPHN</name>
<dbReference type="PANTHER" id="PTHR34301:SF8">
    <property type="entry name" value="ATPASE DOMAIN-CONTAINING PROTEIN"/>
    <property type="match status" value="1"/>
</dbReference>
<dbReference type="Proteomes" id="UP000282837">
    <property type="component" value="Unassembled WGS sequence"/>
</dbReference>
<keyword evidence="4" id="KW-1185">Reference proteome</keyword>
<dbReference type="PANTHER" id="PTHR34301">
    <property type="entry name" value="DNA-BINDING PROTEIN-RELATED"/>
    <property type="match status" value="1"/>
</dbReference>
<dbReference type="EMBL" id="SACO01000009">
    <property type="protein sequence ID" value="RVU04324.1"/>
    <property type="molecule type" value="Genomic_DNA"/>
</dbReference>
<keyword evidence="3" id="KW-0547">Nucleotide-binding</keyword>
<feature type="domain" description="AAA+ ATPase" evidence="2">
    <location>
        <begin position="106"/>
        <end position="344"/>
    </location>
</feature>
<dbReference type="InterPro" id="IPR027417">
    <property type="entry name" value="P-loop_NTPase"/>
</dbReference>
<dbReference type="GO" id="GO:0016887">
    <property type="term" value="F:ATP hydrolysis activity"/>
    <property type="evidence" value="ECO:0007669"/>
    <property type="project" value="InterPro"/>
</dbReference>
<evidence type="ECO:0000313" key="4">
    <source>
        <dbReference type="Proteomes" id="UP000282837"/>
    </source>
</evidence>
<dbReference type="GO" id="GO:0005524">
    <property type="term" value="F:ATP binding"/>
    <property type="evidence" value="ECO:0007669"/>
    <property type="project" value="UniProtKB-KW"/>
</dbReference>
<protein>
    <submittedName>
        <fullName evidence="3">ATP-binding protein</fullName>
    </submittedName>
</protein>
<feature type="region of interest" description="Disordered" evidence="1">
    <location>
        <begin position="32"/>
        <end position="61"/>
    </location>
</feature>
<dbReference type="SUPFAM" id="SSF52540">
    <property type="entry name" value="P-loop containing nucleoside triphosphate hydrolases"/>
    <property type="match status" value="1"/>
</dbReference>
<dbReference type="AlphaFoldDB" id="A0A3S2Y7Y5"/>
<accession>A0A3S2Y7Y5</accession>
<dbReference type="Pfam" id="PF13401">
    <property type="entry name" value="AAA_22"/>
    <property type="match status" value="1"/>
</dbReference>
<gene>
    <name evidence="3" type="ORF">EOE18_12640</name>
</gene>
<dbReference type="Gene3D" id="3.40.50.300">
    <property type="entry name" value="P-loop containing nucleotide triphosphate hydrolases"/>
    <property type="match status" value="1"/>
</dbReference>
<dbReference type="SMART" id="SM00382">
    <property type="entry name" value="AAA"/>
    <property type="match status" value="1"/>
</dbReference>
<evidence type="ECO:0000259" key="2">
    <source>
        <dbReference type="SMART" id="SM00382"/>
    </source>
</evidence>
<evidence type="ECO:0000313" key="3">
    <source>
        <dbReference type="EMBL" id="RVU04324.1"/>
    </source>
</evidence>
<dbReference type="InterPro" id="IPR049945">
    <property type="entry name" value="AAA_22"/>
</dbReference>
<organism evidence="3 4">
    <name type="scientific">Novosphingobium umbonatum</name>
    <dbReference type="NCBI Taxonomy" id="1908524"/>
    <lineage>
        <taxon>Bacteria</taxon>
        <taxon>Pseudomonadati</taxon>
        <taxon>Pseudomonadota</taxon>
        <taxon>Alphaproteobacteria</taxon>
        <taxon>Sphingomonadales</taxon>
        <taxon>Sphingomonadaceae</taxon>
        <taxon>Novosphingobium</taxon>
    </lineage>
</organism>
<dbReference type="RefSeq" id="WP_127710040.1">
    <property type="nucleotide sequence ID" value="NZ_SACO01000009.1"/>
</dbReference>
<sequence length="454" mass="50536">MTWFKGLFSKKHADEQTDTPFQDNATAQDDGFNRFNRQAGAGPKHSLPTFQGTASDQLREGHRGPLDQVRFRLRDAFTPSRPITRPQMFAGRTHILRSLIRAIEEQHLHVVIYGERGIGKTSLLNILADLAQNAKYLVRYVSCSEGAEFENTFRAILRDIPLLYHRDYTPTSDEAEQGKTLEDLAGSETLTVARATDILARLSNTRVVIILDEFDRALNPAFRASIAELIKSLSDRSIRVQLVIGGVAASLTELIDRIPSIRRNIYGMQIPNMSDEEIANLIQNGQSVSGLEFGPDVMRFITSLSCGSPYLASLISQYAGIIAVDRESKLVTRADVVQAIRQSLDEIRSRLQPTLHYRIDQAYVDGLGPMLGLLACTALNAGGTLQPSTVKELAATEGWQDGFLDNLDKKYNLVSKIPGDPTDSYQFSDEGSPTYLWLRYADHEICRKESGKNT</sequence>
<dbReference type="OrthoDB" id="7209686at2"/>
<reference evidence="3 4" key="1">
    <citation type="submission" date="2019-01" db="EMBL/GenBank/DDBJ databases">
        <authorList>
            <person name="Chen W.-M."/>
        </authorList>
    </citation>
    <scope>NUCLEOTIDE SEQUENCE [LARGE SCALE GENOMIC DNA]</scope>
    <source>
        <strain evidence="3 4">FSY-9</strain>
    </source>
</reference>